<evidence type="ECO:0000259" key="2">
    <source>
        <dbReference type="Pfam" id="PF00535"/>
    </source>
</evidence>
<dbReference type="EC" id="2.4.-.-" evidence="3"/>
<organism evidence="3 4">
    <name type="scientific">Methylacidimicrobium cyclopophantes</name>
    <dbReference type="NCBI Taxonomy" id="1041766"/>
    <lineage>
        <taxon>Bacteria</taxon>
        <taxon>Pseudomonadati</taxon>
        <taxon>Verrucomicrobiota</taxon>
        <taxon>Methylacidimicrobium</taxon>
    </lineage>
</organism>
<feature type="domain" description="Glycosyltransferase 2-like" evidence="2">
    <location>
        <begin position="348"/>
        <end position="514"/>
    </location>
</feature>
<accession>A0A5E6MFL9</accession>
<evidence type="ECO:0000259" key="1">
    <source>
        <dbReference type="Pfam" id="PF00534"/>
    </source>
</evidence>
<protein>
    <submittedName>
        <fullName evidence="3">Glycosyltransferase EpsH</fullName>
        <ecNumber evidence="3">2.4.-.-</ecNumber>
    </submittedName>
</protein>
<proteinExistence type="predicted"/>
<reference evidence="3" key="1">
    <citation type="submission" date="2019-09" db="EMBL/GenBank/DDBJ databases">
        <authorList>
            <person name="Cremers G."/>
        </authorList>
    </citation>
    <scope>NUCLEOTIDE SEQUENCE [LARGE SCALE GENOMIC DNA]</scope>
    <source>
        <strain evidence="3">3B</strain>
    </source>
</reference>
<dbReference type="GO" id="GO:0016758">
    <property type="term" value="F:hexosyltransferase activity"/>
    <property type="evidence" value="ECO:0007669"/>
    <property type="project" value="UniProtKB-ARBA"/>
</dbReference>
<name>A0A5E6MFL9_9BACT</name>
<comment type="caution">
    <text evidence="3">The sequence shown here is derived from an EMBL/GenBank/DDBJ whole genome shotgun (WGS) entry which is preliminary data.</text>
</comment>
<dbReference type="Pfam" id="PF00534">
    <property type="entry name" value="Glycos_transf_1"/>
    <property type="match status" value="1"/>
</dbReference>
<feature type="domain" description="Glycosyl transferase family 1" evidence="1">
    <location>
        <begin position="166"/>
        <end position="312"/>
    </location>
</feature>
<dbReference type="PANTHER" id="PTHR22916">
    <property type="entry name" value="GLYCOSYLTRANSFERASE"/>
    <property type="match status" value="1"/>
</dbReference>
<keyword evidence="4" id="KW-1185">Reference proteome</keyword>
<dbReference type="RefSeq" id="WP_142525409.1">
    <property type="nucleotide sequence ID" value="NZ_CABFUZ020000141.1"/>
</dbReference>
<dbReference type="Gene3D" id="3.90.550.10">
    <property type="entry name" value="Spore Coat Polysaccharide Biosynthesis Protein SpsA, Chain A"/>
    <property type="match status" value="1"/>
</dbReference>
<dbReference type="InterPro" id="IPR029044">
    <property type="entry name" value="Nucleotide-diphossugar_trans"/>
</dbReference>
<sequence length="672" mass="75961">MGSTALQQGVPPRVVLAPQGITGRRARSRWGRSSYALFLWLLDREELFDAVHFAERLGLGFFPALAKHQGLAFEKVRFFVHARGPSSWRYSGGGKTIGGIEALEVEFFERGSVEWADKLLCPTEAGIAWMEERGWTLPESCCVLPDPLPEIKSPSSALWTVSATELVFFGGLESMYGIELFCRAIDLLLDRGLQRFSVAFLGPSGTIRDQPSREYLTQRTASWSVSCRILAGLGREEALGYLAQPGRLAVVPYRSGAFGSPLPELSVRGIPFLASDAPGMGECLPSELKEALFVSPEPKAFAERLTQVLREGIPLLRRRHFFSWAESRSAREGSQRNSDWISSPPLVSVCLTHYDRPRLLAQALASLRQQDYPNFEVVLLDDGSSSAEALDYLRGLDSEFEERGWQIVRQSNRYLGAARNAAARVAHGEYLLFMDDDNVADPGEISTFVRVAMRTRADILTCALRSWHTEDPPRSDGEVGAWIVFSGGDAATGVFFNCFGDANALFRKEVFERLGGFTEDRGVGAEDWELFARAVLAGYRLESVPLPLYWYRVRDSGMRLTTDPRDNHLRILRPYEEALPEVLRKLLWAAVEQFELGKRLEERWRLGQEVLLSREKSLHSLEESLHLARTEAQLLRASLSKMESSRAWRAIEWLRSCERKLRRFWKRERFDR</sequence>
<dbReference type="CDD" id="cd00761">
    <property type="entry name" value="Glyco_tranf_GTA_type"/>
    <property type="match status" value="1"/>
</dbReference>
<dbReference type="SUPFAM" id="SSF53448">
    <property type="entry name" value="Nucleotide-diphospho-sugar transferases"/>
    <property type="match status" value="1"/>
</dbReference>
<evidence type="ECO:0000313" key="4">
    <source>
        <dbReference type="Proteomes" id="UP000381693"/>
    </source>
</evidence>
<dbReference type="OrthoDB" id="174925at2"/>
<dbReference type="Proteomes" id="UP000381693">
    <property type="component" value="Unassembled WGS sequence"/>
</dbReference>
<dbReference type="InterPro" id="IPR001173">
    <property type="entry name" value="Glyco_trans_2-like"/>
</dbReference>
<gene>
    <name evidence="3" type="primary">epsH</name>
    <name evidence="3" type="ORF">MAMC_01407</name>
</gene>
<dbReference type="InterPro" id="IPR001296">
    <property type="entry name" value="Glyco_trans_1"/>
</dbReference>
<keyword evidence="3" id="KW-0808">Transferase</keyword>
<dbReference type="Gene3D" id="3.40.50.2000">
    <property type="entry name" value="Glycogen Phosphorylase B"/>
    <property type="match status" value="1"/>
</dbReference>
<dbReference type="AlphaFoldDB" id="A0A5E6MFL9"/>
<dbReference type="SUPFAM" id="SSF53756">
    <property type="entry name" value="UDP-Glycosyltransferase/glycogen phosphorylase"/>
    <property type="match status" value="1"/>
</dbReference>
<evidence type="ECO:0000313" key="3">
    <source>
        <dbReference type="EMBL" id="VVM07031.1"/>
    </source>
</evidence>
<dbReference type="EMBL" id="CABFUZ020000141">
    <property type="protein sequence ID" value="VVM07031.1"/>
    <property type="molecule type" value="Genomic_DNA"/>
</dbReference>
<dbReference type="PANTHER" id="PTHR22916:SF3">
    <property type="entry name" value="UDP-GLCNAC:BETAGAL BETA-1,3-N-ACETYLGLUCOSAMINYLTRANSFERASE-LIKE PROTEIN 1"/>
    <property type="match status" value="1"/>
</dbReference>
<keyword evidence="3" id="KW-0328">Glycosyltransferase</keyword>
<dbReference type="Pfam" id="PF00535">
    <property type="entry name" value="Glycos_transf_2"/>
    <property type="match status" value="1"/>
</dbReference>